<dbReference type="EMBL" id="MU003699">
    <property type="protein sequence ID" value="KAF2810936.1"/>
    <property type="molecule type" value="Genomic_DNA"/>
</dbReference>
<proteinExistence type="predicted"/>
<reference evidence="3 5" key="1">
    <citation type="journal article" date="2020" name="Stud. Mycol.">
        <title>101 Dothideomycetes genomes: a test case for predicting lifestyles and emergence of pathogens.</title>
        <authorList>
            <person name="Haridas S."/>
            <person name="Albert R."/>
            <person name="Binder M."/>
            <person name="Bloem J."/>
            <person name="Labutti K."/>
            <person name="Salamov A."/>
            <person name="Andreopoulos B."/>
            <person name="Baker S."/>
            <person name="Barry K."/>
            <person name="Bills G."/>
            <person name="Bluhm B."/>
            <person name="Cannon C."/>
            <person name="Castanera R."/>
            <person name="Culley D."/>
            <person name="Daum C."/>
            <person name="Ezra D."/>
            <person name="Gonzalez J."/>
            <person name="Henrissat B."/>
            <person name="Kuo A."/>
            <person name="Liang C."/>
            <person name="Lipzen A."/>
            <person name="Lutzoni F."/>
            <person name="Magnuson J."/>
            <person name="Mondo S."/>
            <person name="Nolan M."/>
            <person name="Ohm R."/>
            <person name="Pangilinan J."/>
            <person name="Park H.-J."/>
            <person name="Ramirez L."/>
            <person name="Alfaro M."/>
            <person name="Sun H."/>
            <person name="Tritt A."/>
            <person name="Yoshinaga Y."/>
            <person name="Zwiers L.-H."/>
            <person name="Turgeon B."/>
            <person name="Goodwin S."/>
            <person name="Spatafora J."/>
            <person name="Crous P."/>
            <person name="Grigoriev I."/>
        </authorList>
    </citation>
    <scope>NUCLEOTIDE SEQUENCE</scope>
    <source>
        <strain evidence="3 5">CBS 304.34</strain>
    </source>
</reference>
<dbReference type="GeneID" id="54468859"/>
<name>A0A6A6YPW2_9PEZI</name>
<protein>
    <submittedName>
        <fullName evidence="3 5">Uncharacterized protein</fullName>
    </submittedName>
</protein>
<dbReference type="AlphaFoldDB" id="A0A6A6YPW2"/>
<organism evidence="3">
    <name type="scientific">Mytilinidion resinicola</name>
    <dbReference type="NCBI Taxonomy" id="574789"/>
    <lineage>
        <taxon>Eukaryota</taxon>
        <taxon>Fungi</taxon>
        <taxon>Dikarya</taxon>
        <taxon>Ascomycota</taxon>
        <taxon>Pezizomycotina</taxon>
        <taxon>Dothideomycetes</taxon>
        <taxon>Pleosporomycetidae</taxon>
        <taxon>Mytilinidiales</taxon>
        <taxon>Mytilinidiaceae</taxon>
        <taxon>Mytilinidion</taxon>
    </lineage>
</organism>
<evidence type="ECO:0000313" key="3">
    <source>
        <dbReference type="EMBL" id="KAF2810936.1"/>
    </source>
</evidence>
<feature type="region of interest" description="Disordered" evidence="2">
    <location>
        <begin position="528"/>
        <end position="588"/>
    </location>
</feature>
<evidence type="ECO:0000256" key="2">
    <source>
        <dbReference type="SAM" id="MobiDB-lite"/>
    </source>
</evidence>
<sequence>MVYIRDLIAKYVLDDTISGKPEGRAVLAAEAAAAQQKEDDMVKQRGRVGDITIVGPKSVDLKAIIQEIGALPADLEEQLGREKEREDGEIGEHDEKEEEYDPLRPQLSRAAARGREKIPPWRERKVVFVEDPGLRAKVFGHMVPTRACRECLLRPVDQKGRFDRRGRCEYHRSRDWEKTSISLCDHKWLMLYWTLDDPSNLQGGWQLIAVGERDQRVEVEKKCERCENEKLPESRCEELARRVVDHAKVKLKWYKEEFERVEMRCGQLAKRGAGRHERFKKEEEMNIGPLRGDVKVVVPNLAFAEREIRVLLLALKGQESNERERQQKKQQKKVEQMLKNLKEMRPENMLQKPTQKQEVVASAEEHILESVESLLVESVQTADYEGEVQHMPPAPPRNTEDIPAITPPPETEETVLKYQIATESGDPPATTDSIVANRGSPVPTLEPEVADTALATPTLEEVSAILSSLTSTVPESEAKEEHLEAEAIGGIPAAEEAGAVLTTATLEALQNEILHEKVETEATLEDTLTLPAPEEVGAIPSTPKPATPEPEDEGQKVDAEVTSISDMGEASPKGTSPPSPSVQSPEVAVEIQANEVVAASVEQASETVASISPSLHPLLSPILSNPDSPSPTHPTRSPSPPLLPPRKRSRTASLPLASLPIIKRPRLSLPTIPDPSNQPTNPSTLSPPTTTKARRDSILLYITRKRIRTASMTEAPATRRRSSASSSSPSPPARRKRSRTASVSDAAPSSIAAVKSARGGSGDSQSSLSSIPSDMSGTQRSSASSSESDSGAEIITQLRAGGVDEKAAVGGRKAVQFRKRKSYIEDEVDFNDGEVDALVGSGG</sequence>
<dbReference type="RefSeq" id="XP_033577900.1">
    <property type="nucleotide sequence ID" value="XM_033727966.1"/>
</dbReference>
<dbReference type="OrthoDB" id="3800814at2759"/>
<feature type="compositionally biased region" description="Pro residues" evidence="2">
    <location>
        <begin position="628"/>
        <end position="644"/>
    </location>
</feature>
<feature type="region of interest" description="Disordered" evidence="2">
    <location>
        <begin position="619"/>
        <end position="793"/>
    </location>
</feature>
<feature type="compositionally biased region" description="Low complexity" evidence="2">
    <location>
        <begin position="675"/>
        <end position="691"/>
    </location>
</feature>
<evidence type="ECO:0000313" key="5">
    <source>
        <dbReference type="RefSeq" id="XP_033577900.1"/>
    </source>
</evidence>
<accession>A0A6A6YPW2</accession>
<feature type="region of interest" description="Disordered" evidence="2">
    <location>
        <begin position="76"/>
        <end position="115"/>
    </location>
</feature>
<dbReference type="Proteomes" id="UP000504636">
    <property type="component" value="Unplaced"/>
</dbReference>
<evidence type="ECO:0000256" key="1">
    <source>
        <dbReference type="SAM" id="Coils"/>
    </source>
</evidence>
<feature type="compositionally biased region" description="Low complexity" evidence="2">
    <location>
        <begin position="763"/>
        <end position="789"/>
    </location>
</feature>
<gene>
    <name evidence="3 5" type="ORF">BDZ99DRAFT_570224</name>
</gene>
<feature type="compositionally biased region" description="Basic and acidic residues" evidence="2">
    <location>
        <begin position="78"/>
        <end position="94"/>
    </location>
</feature>
<keyword evidence="1" id="KW-0175">Coiled coil</keyword>
<feature type="coiled-coil region" evidence="1">
    <location>
        <begin position="301"/>
        <end position="344"/>
    </location>
</feature>
<evidence type="ECO:0000313" key="4">
    <source>
        <dbReference type="Proteomes" id="UP000504636"/>
    </source>
</evidence>
<keyword evidence="4" id="KW-1185">Reference proteome</keyword>
<reference evidence="5" key="3">
    <citation type="submission" date="2025-04" db="UniProtKB">
        <authorList>
            <consortium name="RefSeq"/>
        </authorList>
    </citation>
    <scope>IDENTIFICATION</scope>
    <source>
        <strain evidence="5">CBS 304.34</strain>
    </source>
</reference>
<reference evidence="5" key="2">
    <citation type="submission" date="2020-04" db="EMBL/GenBank/DDBJ databases">
        <authorList>
            <consortium name="NCBI Genome Project"/>
        </authorList>
    </citation>
    <scope>NUCLEOTIDE SEQUENCE</scope>
    <source>
        <strain evidence="5">CBS 304.34</strain>
    </source>
</reference>